<name>A0A1J7BCM5_9ACTN</name>
<feature type="domain" description="Major facilitator superfamily (MFS) profile" evidence="10">
    <location>
        <begin position="35"/>
        <end position="422"/>
    </location>
</feature>
<evidence type="ECO:0000256" key="3">
    <source>
        <dbReference type="ARBA" id="ARBA00022448"/>
    </source>
</evidence>
<feature type="transmembrane region" description="Helical" evidence="9">
    <location>
        <begin position="399"/>
        <end position="421"/>
    </location>
</feature>
<dbReference type="STRING" id="1428644.BIV57_16750"/>
<feature type="transmembrane region" description="Helical" evidence="9">
    <location>
        <begin position="163"/>
        <end position="182"/>
    </location>
</feature>
<gene>
    <name evidence="11" type="ORF">BIV57_16750</name>
</gene>
<feature type="transmembrane region" description="Helical" evidence="9">
    <location>
        <begin position="303"/>
        <end position="322"/>
    </location>
</feature>
<comment type="caution">
    <text evidence="11">The sequence shown here is derived from an EMBL/GenBank/DDBJ whole genome shotgun (WGS) entry which is preliminary data.</text>
</comment>
<dbReference type="PROSITE" id="PS50850">
    <property type="entry name" value="MFS"/>
    <property type="match status" value="1"/>
</dbReference>
<keyword evidence="6 9" id="KW-1133">Transmembrane helix</keyword>
<keyword evidence="7 9" id="KW-0472">Membrane</keyword>
<feature type="transmembrane region" description="Helical" evidence="9">
    <location>
        <begin position="328"/>
        <end position="345"/>
    </location>
</feature>
<feature type="transmembrane region" description="Helical" evidence="9">
    <location>
        <begin position="194"/>
        <end position="213"/>
    </location>
</feature>
<evidence type="ECO:0000256" key="2">
    <source>
        <dbReference type="ARBA" id="ARBA00008335"/>
    </source>
</evidence>
<reference evidence="11 12" key="1">
    <citation type="submission" date="2016-10" db="EMBL/GenBank/DDBJ databases">
        <title>Genome sequence of Streptomyces gilvigriseus MUSC 26.</title>
        <authorList>
            <person name="Lee L.-H."/>
            <person name="Ser H.-L."/>
        </authorList>
    </citation>
    <scope>NUCLEOTIDE SEQUENCE [LARGE SCALE GENOMIC DNA]</scope>
    <source>
        <strain evidence="11 12">MUSC 26</strain>
    </source>
</reference>
<dbReference type="InterPro" id="IPR011701">
    <property type="entry name" value="MFS"/>
</dbReference>
<dbReference type="InterPro" id="IPR020846">
    <property type="entry name" value="MFS_dom"/>
</dbReference>
<dbReference type="AlphaFoldDB" id="A0A1J7BCM5"/>
<dbReference type="RefSeq" id="WP_071657692.1">
    <property type="nucleotide sequence ID" value="NZ_MLCF01000101.1"/>
</dbReference>
<dbReference type="CDD" id="cd17324">
    <property type="entry name" value="MFS_NepI_like"/>
    <property type="match status" value="1"/>
</dbReference>
<evidence type="ECO:0000256" key="5">
    <source>
        <dbReference type="ARBA" id="ARBA00022692"/>
    </source>
</evidence>
<dbReference type="SUPFAM" id="SSF103473">
    <property type="entry name" value="MFS general substrate transporter"/>
    <property type="match status" value="1"/>
</dbReference>
<comment type="subcellular location">
    <subcellularLocation>
        <location evidence="1">Cell membrane</location>
        <topology evidence="1">Multi-pass membrane protein</topology>
    </subcellularLocation>
</comment>
<evidence type="ECO:0000256" key="9">
    <source>
        <dbReference type="SAM" id="Phobius"/>
    </source>
</evidence>
<dbReference type="GO" id="GO:0022857">
    <property type="term" value="F:transmembrane transporter activity"/>
    <property type="evidence" value="ECO:0007669"/>
    <property type="project" value="InterPro"/>
</dbReference>
<keyword evidence="3" id="KW-0813">Transport</keyword>
<evidence type="ECO:0000256" key="8">
    <source>
        <dbReference type="SAM" id="MobiDB-lite"/>
    </source>
</evidence>
<feature type="transmembrane region" description="Helical" evidence="9">
    <location>
        <begin position="105"/>
        <end position="124"/>
    </location>
</feature>
<dbReference type="OrthoDB" id="63984at2"/>
<evidence type="ECO:0000313" key="12">
    <source>
        <dbReference type="Proteomes" id="UP000243342"/>
    </source>
</evidence>
<sequence>MRQTRPAPAVTTALDSPSATSVAGPFAGHREGSPGLRRVAVALFASGLATFALLYSTQPLLPSLAERFRISPGSAALSVSVTTVALGLALLVAGPLSEVRGRTGLMKWSIIASAVIGLAVAVAPSWPVLLVLRAVQGVALAGLPAVAMAYLREEVHPAAHARTTGLYVGGTAIGGMCGRLVAGGLADLGGWRVAVAGIGVLGLLCGAAVWRLLPASRNFTPAEPRVGALLRTGGRLLRDPGQLLLYGIAATMMGAFVAVYNATGFRLAAGPYHLGVGAAGLVFVVYLVGSFSSTAAGRIADRIGRGPVIPAAAVVTAAGIALTLCRPLPLIILGLAVMTAGFFAAHGVASGWVPARAAASGIGGTGQAASLYLFAYYLGSSVFGDLAGTAWSADAWTGVTAMTLTLTAAGAALSATAWLTAR</sequence>
<dbReference type="Pfam" id="PF07690">
    <property type="entry name" value="MFS_1"/>
    <property type="match status" value="1"/>
</dbReference>
<evidence type="ECO:0000256" key="7">
    <source>
        <dbReference type="ARBA" id="ARBA00023136"/>
    </source>
</evidence>
<evidence type="ECO:0000259" key="10">
    <source>
        <dbReference type="PROSITE" id="PS50850"/>
    </source>
</evidence>
<protein>
    <recommendedName>
        <fullName evidence="10">Major facilitator superfamily (MFS) profile domain-containing protein</fullName>
    </recommendedName>
</protein>
<dbReference type="PANTHER" id="PTHR43271">
    <property type="entry name" value="BLL2771 PROTEIN"/>
    <property type="match status" value="1"/>
</dbReference>
<dbReference type="Gene3D" id="1.20.1250.20">
    <property type="entry name" value="MFS general substrate transporter like domains"/>
    <property type="match status" value="1"/>
</dbReference>
<evidence type="ECO:0000256" key="4">
    <source>
        <dbReference type="ARBA" id="ARBA00022475"/>
    </source>
</evidence>
<keyword evidence="12" id="KW-1185">Reference proteome</keyword>
<feature type="transmembrane region" description="Helical" evidence="9">
    <location>
        <begin position="130"/>
        <end position="151"/>
    </location>
</feature>
<dbReference type="InterPro" id="IPR036259">
    <property type="entry name" value="MFS_trans_sf"/>
</dbReference>
<feature type="transmembrane region" description="Helical" evidence="9">
    <location>
        <begin position="75"/>
        <end position="93"/>
    </location>
</feature>
<feature type="transmembrane region" description="Helical" evidence="9">
    <location>
        <begin position="39"/>
        <end position="55"/>
    </location>
</feature>
<proteinExistence type="inferred from homology"/>
<dbReference type="GO" id="GO:0005886">
    <property type="term" value="C:plasma membrane"/>
    <property type="evidence" value="ECO:0007669"/>
    <property type="project" value="UniProtKB-SubCell"/>
</dbReference>
<feature type="transmembrane region" description="Helical" evidence="9">
    <location>
        <begin position="272"/>
        <end position="291"/>
    </location>
</feature>
<evidence type="ECO:0000313" key="11">
    <source>
        <dbReference type="EMBL" id="OIV36341.1"/>
    </source>
</evidence>
<evidence type="ECO:0000256" key="1">
    <source>
        <dbReference type="ARBA" id="ARBA00004651"/>
    </source>
</evidence>
<feature type="region of interest" description="Disordered" evidence="8">
    <location>
        <begin position="1"/>
        <end position="29"/>
    </location>
</feature>
<keyword evidence="5 9" id="KW-0812">Transmembrane</keyword>
<dbReference type="Proteomes" id="UP000243342">
    <property type="component" value="Unassembled WGS sequence"/>
</dbReference>
<dbReference type="EMBL" id="MLCF01000101">
    <property type="protein sequence ID" value="OIV36341.1"/>
    <property type="molecule type" value="Genomic_DNA"/>
</dbReference>
<dbReference type="PANTHER" id="PTHR43271:SF1">
    <property type="entry name" value="INNER MEMBRANE TRANSPORT PROTEIN YNFM"/>
    <property type="match status" value="1"/>
</dbReference>
<comment type="similarity">
    <text evidence="2">Belongs to the major facilitator superfamily.</text>
</comment>
<organism evidence="11 12">
    <name type="scientific">Mangrovactinospora gilvigrisea</name>
    <dbReference type="NCBI Taxonomy" id="1428644"/>
    <lineage>
        <taxon>Bacteria</taxon>
        <taxon>Bacillati</taxon>
        <taxon>Actinomycetota</taxon>
        <taxon>Actinomycetes</taxon>
        <taxon>Kitasatosporales</taxon>
        <taxon>Streptomycetaceae</taxon>
        <taxon>Mangrovactinospora</taxon>
    </lineage>
</organism>
<feature type="transmembrane region" description="Helical" evidence="9">
    <location>
        <begin position="357"/>
        <end position="379"/>
    </location>
</feature>
<accession>A0A1J7BCM5</accession>
<feature type="transmembrane region" description="Helical" evidence="9">
    <location>
        <begin position="243"/>
        <end position="260"/>
    </location>
</feature>
<keyword evidence="4" id="KW-1003">Cell membrane</keyword>
<feature type="non-terminal residue" evidence="11">
    <location>
        <position position="422"/>
    </location>
</feature>
<evidence type="ECO:0000256" key="6">
    <source>
        <dbReference type="ARBA" id="ARBA00022989"/>
    </source>
</evidence>